<evidence type="ECO:0000256" key="5">
    <source>
        <dbReference type="ARBA" id="ARBA00022747"/>
    </source>
</evidence>
<dbReference type="GO" id="GO:0009007">
    <property type="term" value="F:site-specific DNA-methyltransferase (adenine-specific) activity"/>
    <property type="evidence" value="ECO:0007669"/>
    <property type="project" value="UniProtKB-EC"/>
</dbReference>
<dbReference type="InterPro" id="IPR029063">
    <property type="entry name" value="SAM-dependent_MTases_sf"/>
</dbReference>
<dbReference type="Gene3D" id="3.40.50.150">
    <property type="entry name" value="Vaccinia Virus protein VP39"/>
    <property type="match status" value="1"/>
</dbReference>
<evidence type="ECO:0000256" key="2">
    <source>
        <dbReference type="ARBA" id="ARBA00022603"/>
    </source>
</evidence>
<keyword evidence="5" id="KW-0680">Restriction system</keyword>
<dbReference type="PANTHER" id="PTHR33841:SF6">
    <property type="entry name" value="TYPE II METHYLTRANSFERASE M.HINDII"/>
    <property type="match status" value="1"/>
</dbReference>
<accession>A0A6C0H7I1</accession>
<keyword evidence="2" id="KW-0489">Methyltransferase</keyword>
<evidence type="ECO:0000256" key="6">
    <source>
        <dbReference type="ARBA" id="ARBA00023125"/>
    </source>
</evidence>
<reference evidence="10" key="1">
    <citation type="journal article" date="2020" name="Nature">
        <title>Giant virus diversity and host interactions through global metagenomics.</title>
        <authorList>
            <person name="Schulz F."/>
            <person name="Roux S."/>
            <person name="Paez-Espino D."/>
            <person name="Jungbluth S."/>
            <person name="Walsh D.A."/>
            <person name="Denef V.J."/>
            <person name="McMahon K.D."/>
            <person name="Konstantinidis K.T."/>
            <person name="Eloe-Fadrosh E.A."/>
            <person name="Kyrpides N.C."/>
            <person name="Woyke T."/>
        </authorList>
    </citation>
    <scope>NUCLEOTIDE SEQUENCE</scope>
    <source>
        <strain evidence="10">GVMAG-M-3300023179-82</strain>
    </source>
</reference>
<feature type="coiled-coil region" evidence="8">
    <location>
        <begin position="72"/>
        <end position="99"/>
    </location>
</feature>
<dbReference type="InterPro" id="IPR002052">
    <property type="entry name" value="DNA_methylase_N6_adenine_CS"/>
</dbReference>
<dbReference type="AlphaFoldDB" id="A0A6C0H7I1"/>
<proteinExistence type="predicted"/>
<evidence type="ECO:0000256" key="8">
    <source>
        <dbReference type="SAM" id="Coils"/>
    </source>
</evidence>
<keyword evidence="3" id="KW-0808">Transferase</keyword>
<feature type="domain" description="Type II methyltransferase M.TaqI-like" evidence="9">
    <location>
        <begin position="88"/>
        <end position="218"/>
    </location>
</feature>
<evidence type="ECO:0000313" key="10">
    <source>
        <dbReference type="EMBL" id="QHT76531.1"/>
    </source>
</evidence>
<dbReference type="EMBL" id="MN739897">
    <property type="protein sequence ID" value="QHT76531.1"/>
    <property type="molecule type" value="Genomic_DNA"/>
</dbReference>
<dbReference type="EC" id="2.1.1.72" evidence="1"/>
<dbReference type="InterPro" id="IPR050953">
    <property type="entry name" value="N4_N6_ade-DNA_methylase"/>
</dbReference>
<evidence type="ECO:0000256" key="7">
    <source>
        <dbReference type="ARBA" id="ARBA00047942"/>
    </source>
</evidence>
<keyword evidence="4" id="KW-0949">S-adenosyl-L-methionine</keyword>
<dbReference type="GO" id="GO:0032259">
    <property type="term" value="P:methylation"/>
    <property type="evidence" value="ECO:0007669"/>
    <property type="project" value="UniProtKB-KW"/>
</dbReference>
<evidence type="ECO:0000256" key="4">
    <source>
        <dbReference type="ARBA" id="ARBA00022691"/>
    </source>
</evidence>
<dbReference type="GO" id="GO:0009307">
    <property type="term" value="P:DNA restriction-modification system"/>
    <property type="evidence" value="ECO:0007669"/>
    <property type="project" value="UniProtKB-KW"/>
</dbReference>
<keyword evidence="8" id="KW-0175">Coiled coil</keyword>
<dbReference type="InterPro" id="IPR011639">
    <property type="entry name" value="MethylTrfase_TaqI-like_dom"/>
</dbReference>
<name>A0A6C0H7I1_9ZZZZ</name>
<dbReference type="CDD" id="cd02440">
    <property type="entry name" value="AdoMet_MTases"/>
    <property type="match status" value="1"/>
</dbReference>
<comment type="catalytic activity">
    <reaction evidence="7">
        <text>a 2'-deoxyadenosine in DNA + S-adenosyl-L-methionine = an N(6)-methyl-2'-deoxyadenosine in DNA + S-adenosyl-L-homocysteine + H(+)</text>
        <dbReference type="Rhea" id="RHEA:15197"/>
        <dbReference type="Rhea" id="RHEA-COMP:12418"/>
        <dbReference type="Rhea" id="RHEA-COMP:12419"/>
        <dbReference type="ChEBI" id="CHEBI:15378"/>
        <dbReference type="ChEBI" id="CHEBI:57856"/>
        <dbReference type="ChEBI" id="CHEBI:59789"/>
        <dbReference type="ChEBI" id="CHEBI:90615"/>
        <dbReference type="ChEBI" id="CHEBI:90616"/>
        <dbReference type="EC" id="2.1.1.72"/>
    </reaction>
</comment>
<protein>
    <recommendedName>
        <fullName evidence="1">site-specific DNA-methyltransferase (adenine-specific)</fullName>
        <ecNumber evidence="1">2.1.1.72</ecNumber>
    </recommendedName>
</protein>
<dbReference type="SUPFAM" id="SSF53335">
    <property type="entry name" value="S-adenosyl-L-methionine-dependent methyltransferases"/>
    <property type="match status" value="1"/>
</dbReference>
<evidence type="ECO:0000259" key="9">
    <source>
        <dbReference type="Pfam" id="PF07669"/>
    </source>
</evidence>
<keyword evidence="6" id="KW-0238">DNA-binding</keyword>
<organism evidence="10">
    <name type="scientific">viral metagenome</name>
    <dbReference type="NCBI Taxonomy" id="1070528"/>
    <lineage>
        <taxon>unclassified sequences</taxon>
        <taxon>metagenomes</taxon>
        <taxon>organismal metagenomes</taxon>
    </lineage>
</organism>
<dbReference type="PROSITE" id="PS00092">
    <property type="entry name" value="N6_MTASE"/>
    <property type="match status" value="1"/>
</dbReference>
<dbReference type="GO" id="GO:0003677">
    <property type="term" value="F:DNA binding"/>
    <property type="evidence" value="ECO:0007669"/>
    <property type="project" value="UniProtKB-KW"/>
</dbReference>
<evidence type="ECO:0000256" key="1">
    <source>
        <dbReference type="ARBA" id="ARBA00011900"/>
    </source>
</evidence>
<dbReference type="Pfam" id="PF07669">
    <property type="entry name" value="Eco57I"/>
    <property type="match status" value="1"/>
</dbReference>
<sequence length="464" mass="54175">MSLQSLIDNPKELLELINDCLKPKEVEKKENGEVFTPMIIVNEMLDKLPIEVWKNKNLKWLDPATGMGNFPIAVYLRLMEELKEEIKDIKERKKHILENMLYMCELNKKNVLVCNQIFNINNDYKLNLYEGDTLEFKPFEIFKVKQFDIILGNPPYNKGGIRSHTGKQLGEKNETIWTKFIEKAFKWLKPNGYLAYINPLSWLKKSHSLHNIMLEKHIIWMKLWDNSQSKGMINADIPISLYVLQNILNTNKNKTEITSILKRRNLTTTSNEYLNKEYSIPLAYHSIFNKLINFIETNNLKLEYNTKTVKSLGPKTKIPLKYKLEDMLAIDTYTIKEGIMIKKTTERHPDADKKKLIIANKASFNGAFIDDGKLSLTGNHKFYIIGDNLELIIKMLGYKIIDIIGHYTKYGQDFLDNEAFTYLPDIRKLGIKDINEKQLYKLIGLTQNEIKLFDKNNIINDNIN</sequence>
<evidence type="ECO:0000256" key="3">
    <source>
        <dbReference type="ARBA" id="ARBA00022679"/>
    </source>
</evidence>
<dbReference type="PRINTS" id="PR00507">
    <property type="entry name" value="N12N6MTFRASE"/>
</dbReference>
<dbReference type="PANTHER" id="PTHR33841">
    <property type="entry name" value="DNA METHYLTRANSFERASE YEEA-RELATED"/>
    <property type="match status" value="1"/>
</dbReference>